<keyword evidence="3" id="KW-1185">Reference proteome</keyword>
<dbReference type="AlphaFoldDB" id="A0A6A0AR01"/>
<dbReference type="EMBL" id="BLLG01000001">
    <property type="protein sequence ID" value="GFH34314.1"/>
    <property type="molecule type" value="Genomic_DNA"/>
</dbReference>
<proteinExistence type="predicted"/>
<reference evidence="2 3" key="1">
    <citation type="submission" date="2020-02" db="EMBL/GenBank/DDBJ databases">
        <title>Whole Genome Shotgun Sequence of Streptomyces sp. strain CWH03.</title>
        <authorList>
            <person name="Dohra H."/>
            <person name="Kodani S."/>
            <person name="Yamamura H."/>
        </authorList>
    </citation>
    <scope>NUCLEOTIDE SEQUENCE [LARGE SCALE GENOMIC DNA]</scope>
    <source>
        <strain evidence="2 3">CWH03</strain>
    </source>
</reference>
<name>A0A6A0AR01_9ACTN</name>
<evidence type="ECO:0000313" key="2">
    <source>
        <dbReference type="EMBL" id="GFH34314.1"/>
    </source>
</evidence>
<evidence type="ECO:0000313" key="3">
    <source>
        <dbReference type="Proteomes" id="UP000484988"/>
    </source>
</evidence>
<gene>
    <name evidence="2" type="ORF">SCWH03_05280</name>
</gene>
<accession>A0A6A0AR01</accession>
<comment type="caution">
    <text evidence="2">The sequence shown here is derived from an EMBL/GenBank/DDBJ whole genome shotgun (WGS) entry which is preliminary data.</text>
</comment>
<protein>
    <submittedName>
        <fullName evidence="2">Uncharacterized protein</fullName>
    </submittedName>
</protein>
<organism evidence="2 3">
    <name type="scientific">Streptomyces pacificus</name>
    <dbReference type="NCBI Taxonomy" id="2705029"/>
    <lineage>
        <taxon>Bacteria</taxon>
        <taxon>Bacillati</taxon>
        <taxon>Actinomycetota</taxon>
        <taxon>Actinomycetes</taxon>
        <taxon>Kitasatosporales</taxon>
        <taxon>Streptomycetaceae</taxon>
        <taxon>Streptomyces</taxon>
    </lineage>
</organism>
<feature type="region of interest" description="Disordered" evidence="1">
    <location>
        <begin position="1"/>
        <end position="21"/>
    </location>
</feature>
<evidence type="ECO:0000256" key="1">
    <source>
        <dbReference type="SAM" id="MobiDB-lite"/>
    </source>
</evidence>
<dbReference type="Proteomes" id="UP000484988">
    <property type="component" value="Unassembled WGS sequence"/>
</dbReference>
<feature type="compositionally biased region" description="Basic and acidic residues" evidence="1">
    <location>
        <begin position="1"/>
        <end position="10"/>
    </location>
</feature>
<sequence>MGLFSRKPEPKGYQPTNAEIDEAGKQLANGSHHAAWDLTLHSGDYQQQTAMRILGATVDHTPQD</sequence>
<dbReference type="RefSeq" id="WP_173261098.1">
    <property type="nucleotide sequence ID" value="NZ_BLLG01000001.1"/>
</dbReference>